<evidence type="ECO:0000256" key="2">
    <source>
        <dbReference type="ARBA" id="ARBA00023015"/>
    </source>
</evidence>
<name>A0ABW8URR6_9RHOB</name>
<organism evidence="6 7">
    <name type="scientific">Tateyamaria armeniaca</name>
    <dbReference type="NCBI Taxonomy" id="2518930"/>
    <lineage>
        <taxon>Bacteria</taxon>
        <taxon>Pseudomonadati</taxon>
        <taxon>Pseudomonadota</taxon>
        <taxon>Alphaproteobacteria</taxon>
        <taxon>Rhodobacterales</taxon>
        <taxon>Roseobacteraceae</taxon>
        <taxon>Tateyamaria</taxon>
    </lineage>
</organism>
<keyword evidence="4" id="KW-0804">Transcription</keyword>
<keyword evidence="7" id="KW-1185">Reference proteome</keyword>
<sequence length="291" mass="30807">MDWRELPPLAALRAFAAFVDTGSVVAAGDALSVSHAAVSQQLRGLESYLGVSLLDRSGRALRLTSDGEILAQGCADGFGQIARAVALVSGAEASRPLHISPTPSFAAAWLMPRLPEFRAAHPGQNIVLDPTPEIVTLAPGGVDLSIRYGNGDWSGLDSELLLQSAMVVVAAPSLIEGLDTSEPANLSALPWLEEVGTTESTRWLDARGVARGMRGSLTQVPGNLLLDGARDGLGVAVTVRHFVEADIQSGRLCVLHEDATPGTGYHLVTRQGIQRPPLKSFLSWIRKAARR</sequence>
<dbReference type="Gene3D" id="1.10.10.10">
    <property type="entry name" value="Winged helix-like DNA-binding domain superfamily/Winged helix DNA-binding domain"/>
    <property type="match status" value="1"/>
</dbReference>
<evidence type="ECO:0000313" key="6">
    <source>
        <dbReference type="EMBL" id="MFL4469815.1"/>
    </source>
</evidence>
<dbReference type="InterPro" id="IPR036388">
    <property type="entry name" value="WH-like_DNA-bd_sf"/>
</dbReference>
<accession>A0ABW8URR6</accession>
<dbReference type="InterPro" id="IPR000847">
    <property type="entry name" value="LysR_HTH_N"/>
</dbReference>
<dbReference type="EMBL" id="JBHDIY010000002">
    <property type="protein sequence ID" value="MFL4469815.1"/>
    <property type="molecule type" value="Genomic_DNA"/>
</dbReference>
<dbReference type="InterPro" id="IPR005119">
    <property type="entry name" value="LysR_subst-bd"/>
</dbReference>
<keyword evidence="3" id="KW-0238">DNA-binding</keyword>
<dbReference type="PANTHER" id="PTHR30537">
    <property type="entry name" value="HTH-TYPE TRANSCRIPTIONAL REGULATOR"/>
    <property type="match status" value="1"/>
</dbReference>
<evidence type="ECO:0000256" key="4">
    <source>
        <dbReference type="ARBA" id="ARBA00023163"/>
    </source>
</evidence>
<dbReference type="Proteomes" id="UP001627408">
    <property type="component" value="Unassembled WGS sequence"/>
</dbReference>
<evidence type="ECO:0000313" key="7">
    <source>
        <dbReference type="Proteomes" id="UP001627408"/>
    </source>
</evidence>
<comment type="caution">
    <text evidence="6">The sequence shown here is derived from an EMBL/GenBank/DDBJ whole genome shotgun (WGS) entry which is preliminary data.</text>
</comment>
<dbReference type="PROSITE" id="PS50931">
    <property type="entry name" value="HTH_LYSR"/>
    <property type="match status" value="1"/>
</dbReference>
<evidence type="ECO:0000256" key="1">
    <source>
        <dbReference type="ARBA" id="ARBA00009437"/>
    </source>
</evidence>
<keyword evidence="2" id="KW-0805">Transcription regulation</keyword>
<dbReference type="InterPro" id="IPR058163">
    <property type="entry name" value="LysR-type_TF_proteobact-type"/>
</dbReference>
<gene>
    <name evidence="6" type="ORF">ACERZ8_08030</name>
</gene>
<feature type="domain" description="HTH lysR-type" evidence="5">
    <location>
        <begin position="7"/>
        <end position="64"/>
    </location>
</feature>
<dbReference type="RefSeq" id="WP_407591718.1">
    <property type="nucleotide sequence ID" value="NZ_JBHDIY010000002.1"/>
</dbReference>
<dbReference type="SUPFAM" id="SSF46785">
    <property type="entry name" value="Winged helix' DNA-binding domain"/>
    <property type="match status" value="1"/>
</dbReference>
<dbReference type="SUPFAM" id="SSF53850">
    <property type="entry name" value="Periplasmic binding protein-like II"/>
    <property type="match status" value="1"/>
</dbReference>
<protein>
    <submittedName>
        <fullName evidence="6">LysR family transcriptional regulator</fullName>
    </submittedName>
</protein>
<evidence type="ECO:0000256" key="3">
    <source>
        <dbReference type="ARBA" id="ARBA00023125"/>
    </source>
</evidence>
<reference evidence="6 7" key="1">
    <citation type="submission" date="2024-08" db="EMBL/GenBank/DDBJ databases">
        <title>Tateyamaria sp. nov., isolated from marine algae.</title>
        <authorList>
            <person name="Choi B.J."/>
            <person name="Kim J.M."/>
            <person name="Lee J.K."/>
            <person name="Choi D.G."/>
            <person name="Bayburt H."/>
            <person name="Baek J.H."/>
            <person name="Han D.M."/>
            <person name="Jeon C.O."/>
        </authorList>
    </citation>
    <scope>NUCLEOTIDE SEQUENCE [LARGE SCALE GENOMIC DNA]</scope>
    <source>
        <strain evidence="6 7">KMU-156</strain>
    </source>
</reference>
<proteinExistence type="inferred from homology"/>
<dbReference type="Pfam" id="PF00126">
    <property type="entry name" value="HTH_1"/>
    <property type="match status" value="1"/>
</dbReference>
<evidence type="ECO:0000259" key="5">
    <source>
        <dbReference type="PROSITE" id="PS50931"/>
    </source>
</evidence>
<comment type="similarity">
    <text evidence="1">Belongs to the LysR transcriptional regulatory family.</text>
</comment>
<dbReference type="PANTHER" id="PTHR30537:SF74">
    <property type="entry name" value="HTH-TYPE TRANSCRIPTIONAL REGULATOR TRPI"/>
    <property type="match status" value="1"/>
</dbReference>
<dbReference type="Pfam" id="PF03466">
    <property type="entry name" value="LysR_substrate"/>
    <property type="match status" value="1"/>
</dbReference>
<dbReference type="InterPro" id="IPR036390">
    <property type="entry name" value="WH_DNA-bd_sf"/>
</dbReference>
<dbReference type="Gene3D" id="3.40.190.10">
    <property type="entry name" value="Periplasmic binding protein-like II"/>
    <property type="match status" value="2"/>
</dbReference>